<gene>
    <name evidence="2" type="ORF">CYCCA115_LOCUS113</name>
</gene>
<protein>
    <submittedName>
        <fullName evidence="2">Uncharacterized protein</fullName>
    </submittedName>
</protein>
<dbReference type="AlphaFoldDB" id="A0AAD2CBH8"/>
<feature type="compositionally biased region" description="Polar residues" evidence="1">
    <location>
        <begin position="120"/>
        <end position="130"/>
    </location>
</feature>
<proteinExistence type="predicted"/>
<feature type="compositionally biased region" description="Polar residues" evidence="1">
    <location>
        <begin position="61"/>
        <end position="73"/>
    </location>
</feature>
<sequence>MPNPGKTRTAMSDDLDFTAMDENGMSYEDIIAAVEHENNKQGGKEGQSTGYNGGKMDGKSEVSQGMDASSFDDQNGRGDTTEFYENSPDGATLQPEAMQEDTIGFASSTNNSAGGKENSSRGVNTSNSCHPNGGNGRKTNANASANDAKEAASPADDISREAGIILENKIQEVQEWCKKLLEEITVYVQVANKTNEEFLRIQKLEHQESERLDRVEPDVKGATSQLLGYPFYGGTAQNQSDAATLEANHRVG</sequence>
<dbReference type="Proteomes" id="UP001295423">
    <property type="component" value="Unassembled WGS sequence"/>
</dbReference>
<feature type="compositionally biased region" description="Basic and acidic residues" evidence="1">
    <location>
        <begin position="34"/>
        <end position="43"/>
    </location>
</feature>
<feature type="compositionally biased region" description="Low complexity" evidence="1">
    <location>
        <begin position="140"/>
        <end position="156"/>
    </location>
</feature>
<accession>A0AAD2CBH8</accession>
<organism evidence="2 3">
    <name type="scientific">Cylindrotheca closterium</name>
    <dbReference type="NCBI Taxonomy" id="2856"/>
    <lineage>
        <taxon>Eukaryota</taxon>
        <taxon>Sar</taxon>
        <taxon>Stramenopiles</taxon>
        <taxon>Ochrophyta</taxon>
        <taxon>Bacillariophyta</taxon>
        <taxon>Bacillariophyceae</taxon>
        <taxon>Bacillariophycidae</taxon>
        <taxon>Bacillariales</taxon>
        <taxon>Bacillariaceae</taxon>
        <taxon>Cylindrotheca</taxon>
    </lineage>
</organism>
<evidence type="ECO:0000313" key="3">
    <source>
        <dbReference type="Proteomes" id="UP001295423"/>
    </source>
</evidence>
<dbReference type="EMBL" id="CAKOGP040000001">
    <property type="protein sequence ID" value="CAJ1893081.1"/>
    <property type="molecule type" value="Genomic_DNA"/>
</dbReference>
<evidence type="ECO:0000256" key="1">
    <source>
        <dbReference type="SAM" id="MobiDB-lite"/>
    </source>
</evidence>
<comment type="caution">
    <text evidence="2">The sequence shown here is derived from an EMBL/GenBank/DDBJ whole genome shotgun (WGS) entry which is preliminary data.</text>
</comment>
<feature type="region of interest" description="Disordered" evidence="1">
    <location>
        <begin position="233"/>
        <end position="252"/>
    </location>
</feature>
<evidence type="ECO:0000313" key="2">
    <source>
        <dbReference type="EMBL" id="CAJ1893081.1"/>
    </source>
</evidence>
<feature type="region of interest" description="Disordered" evidence="1">
    <location>
        <begin position="32"/>
        <end position="157"/>
    </location>
</feature>
<reference evidence="2" key="1">
    <citation type="submission" date="2023-08" db="EMBL/GenBank/DDBJ databases">
        <authorList>
            <person name="Audoor S."/>
            <person name="Bilcke G."/>
        </authorList>
    </citation>
    <scope>NUCLEOTIDE SEQUENCE</scope>
</reference>
<keyword evidence="3" id="KW-1185">Reference proteome</keyword>
<name>A0AAD2CBH8_9STRA</name>